<dbReference type="eggNOG" id="COG0791">
    <property type="taxonomic scope" value="Bacteria"/>
</dbReference>
<keyword evidence="4" id="KW-0788">Thiol protease</keyword>
<dbReference type="InterPro" id="IPR038765">
    <property type="entry name" value="Papain-like_cys_pep_sf"/>
</dbReference>
<dbReference type="SUPFAM" id="SSF54001">
    <property type="entry name" value="Cysteine proteinases"/>
    <property type="match status" value="1"/>
</dbReference>
<feature type="domain" description="NlpC/P60" evidence="5">
    <location>
        <begin position="180"/>
        <end position="304"/>
    </location>
</feature>
<evidence type="ECO:0000259" key="5">
    <source>
        <dbReference type="PROSITE" id="PS51935"/>
    </source>
</evidence>
<keyword evidence="2" id="KW-0645">Protease</keyword>
<evidence type="ECO:0000256" key="3">
    <source>
        <dbReference type="ARBA" id="ARBA00022801"/>
    </source>
</evidence>
<dbReference type="Pfam" id="PF00877">
    <property type="entry name" value="NLPC_P60"/>
    <property type="match status" value="1"/>
</dbReference>
<reference evidence="6 7" key="1">
    <citation type="submission" date="2014-09" db="EMBL/GenBank/DDBJ databases">
        <title>Genome sequencing and annotation of Bacillus Okhensis strain Kh10-101T.</title>
        <authorList>
            <person name="Prakash J.S."/>
        </authorList>
    </citation>
    <scope>NUCLEOTIDE SEQUENCE [LARGE SCALE GENOMIC DNA]</scope>
    <source>
        <strain evidence="7">Kh10-101T</strain>
    </source>
</reference>
<accession>A0A0B0IH19</accession>
<sequence>MMVCVSVATVWTKPTSPRYIDQLALNNPVDMEGWIKSTTYEEQLALCKNNLVQTQLLYGTEVFILEEKEQWAHVLIPTQPSRKDERGYPGWVPMRQLSTPTSIFANSKMAQVISPIVTISSTVQGLKKKSDDNGLVISFLTRLPVVKHTTDFVEVATPHGNGFLKASDVRIVDQEEELVKKRDKPILDVAKTFVGLPYLWGGMSAFGFDCSGFVYSVYRYFGITLPRDASDQANRGEVIERENLQVGDLLFFAYEKGKGAVHHVGMYAGDDHMIHSPKTGKSIEIIPLSGSSYEEELIGGRRYANELNSVSC</sequence>
<dbReference type="InterPro" id="IPR051202">
    <property type="entry name" value="Peptidase_C40"/>
</dbReference>
<dbReference type="Pfam" id="PF23795">
    <property type="entry name" value="SH3_YKFC_2nd"/>
    <property type="match status" value="1"/>
</dbReference>
<evidence type="ECO:0000313" key="7">
    <source>
        <dbReference type="Proteomes" id="UP000030832"/>
    </source>
</evidence>
<evidence type="ECO:0000313" key="6">
    <source>
        <dbReference type="EMBL" id="KHF39344.1"/>
    </source>
</evidence>
<protein>
    <submittedName>
        <fullName evidence="6">Peptidase</fullName>
    </submittedName>
</protein>
<dbReference type="PANTHER" id="PTHR47053:SF3">
    <property type="entry name" value="GAMMA-D-GLUTAMYL-L-LYSINE DIPEPTIDYL-PEPTIDASE"/>
    <property type="match status" value="1"/>
</dbReference>
<evidence type="ECO:0000256" key="1">
    <source>
        <dbReference type="ARBA" id="ARBA00007074"/>
    </source>
</evidence>
<dbReference type="GO" id="GO:0006508">
    <property type="term" value="P:proteolysis"/>
    <property type="evidence" value="ECO:0007669"/>
    <property type="project" value="UniProtKB-KW"/>
</dbReference>
<dbReference type="InterPro" id="IPR000064">
    <property type="entry name" value="NLP_P60_dom"/>
</dbReference>
<keyword evidence="3" id="KW-0378">Hydrolase</keyword>
<gene>
    <name evidence="6" type="ORF">LQ50_15745</name>
</gene>
<organism evidence="6 7">
    <name type="scientific">Halalkalibacter okhensis</name>
    <dbReference type="NCBI Taxonomy" id="333138"/>
    <lineage>
        <taxon>Bacteria</taxon>
        <taxon>Bacillati</taxon>
        <taxon>Bacillota</taxon>
        <taxon>Bacilli</taxon>
        <taxon>Bacillales</taxon>
        <taxon>Bacillaceae</taxon>
        <taxon>Halalkalibacter</taxon>
    </lineage>
</organism>
<dbReference type="Gene3D" id="3.90.1720.10">
    <property type="entry name" value="endopeptidase domain like (from Nostoc punctiforme)"/>
    <property type="match status" value="1"/>
</dbReference>
<dbReference type="GO" id="GO:0008234">
    <property type="term" value="F:cysteine-type peptidase activity"/>
    <property type="evidence" value="ECO:0007669"/>
    <property type="project" value="UniProtKB-KW"/>
</dbReference>
<comment type="similarity">
    <text evidence="1">Belongs to the peptidase C40 family.</text>
</comment>
<evidence type="ECO:0000256" key="4">
    <source>
        <dbReference type="ARBA" id="ARBA00022807"/>
    </source>
</evidence>
<dbReference type="AlphaFoldDB" id="A0A0B0IH19"/>
<comment type="caution">
    <text evidence="6">The sequence shown here is derived from an EMBL/GenBank/DDBJ whole genome shotgun (WGS) entry which is preliminary data.</text>
</comment>
<name>A0A0B0IH19_9BACI</name>
<dbReference type="EMBL" id="JRJU01000020">
    <property type="protein sequence ID" value="KHF39344.1"/>
    <property type="molecule type" value="Genomic_DNA"/>
</dbReference>
<dbReference type="Gene3D" id="2.30.30.40">
    <property type="entry name" value="SH3 Domains"/>
    <property type="match status" value="2"/>
</dbReference>
<dbReference type="PANTHER" id="PTHR47053">
    <property type="entry name" value="MUREIN DD-ENDOPEPTIDASE MEPH-RELATED"/>
    <property type="match status" value="1"/>
</dbReference>
<dbReference type="Proteomes" id="UP000030832">
    <property type="component" value="Unassembled WGS sequence"/>
</dbReference>
<dbReference type="PROSITE" id="PS51935">
    <property type="entry name" value="NLPC_P60"/>
    <property type="match status" value="1"/>
</dbReference>
<keyword evidence="7" id="KW-1185">Reference proteome</keyword>
<dbReference type="InterPro" id="IPR057812">
    <property type="entry name" value="SH3_YKFC_2nd"/>
</dbReference>
<evidence type="ECO:0000256" key="2">
    <source>
        <dbReference type="ARBA" id="ARBA00022670"/>
    </source>
</evidence>
<proteinExistence type="inferred from homology"/>
<dbReference type="STRING" id="333138.LQ50_15745"/>